<dbReference type="EMBL" id="LR031569">
    <property type="protein sequence ID" value="VDC66652.1"/>
    <property type="molecule type" value="Genomic_DNA"/>
</dbReference>
<evidence type="ECO:0000313" key="2">
    <source>
        <dbReference type="EMBL" id="VDC66652.1"/>
    </source>
</evidence>
<name>A0A3P5YFY9_BRACM</name>
<dbReference type="AlphaFoldDB" id="A0A3P5YFY9"/>
<evidence type="ECO:0000313" key="1">
    <source>
        <dbReference type="EMBL" id="CAG7869982.1"/>
    </source>
</evidence>
<gene>
    <name evidence="2" type="ORF">BRAA06T25192Z</name>
    <name evidence="1" type="ORF">BRAPAZ1V2_A06P22220.2</name>
</gene>
<protein>
    <submittedName>
        <fullName evidence="1">Uncharacterized protein</fullName>
    </submittedName>
</protein>
<reference evidence="2" key="1">
    <citation type="submission" date="2018-11" db="EMBL/GenBank/DDBJ databases">
        <authorList>
            <consortium name="Genoscope - CEA"/>
            <person name="William W."/>
        </authorList>
    </citation>
    <scope>NUCLEOTIDE SEQUENCE</scope>
</reference>
<sequence length="177" mass="19533">MGVSWFSGGATSARLGEQVTSCDALRISAGDDLSLFSPSSCVRCFSFTLWVAIKMLESEVFWSVSRGEARLQAVVLQAEAAVMYPVARVSTNRYVLVSTNLYVPVSFGYLVQFILVNDVPQSVDQSVESDQHEDQDVLNISTEVHSFDRAGQTNRAVYRINPRSSGMELQLEPRLGD</sequence>
<dbReference type="Gramene" id="A06p22220.2_BraZ1">
    <property type="protein sequence ID" value="A06p22220.2_BraZ1.CDS"/>
    <property type="gene ID" value="A06g22220.2_BraZ1"/>
</dbReference>
<dbReference type="Proteomes" id="UP000694005">
    <property type="component" value="Chromosome A06"/>
</dbReference>
<organism evidence="2">
    <name type="scientific">Brassica campestris</name>
    <name type="common">Field mustard</name>
    <dbReference type="NCBI Taxonomy" id="3711"/>
    <lineage>
        <taxon>Eukaryota</taxon>
        <taxon>Viridiplantae</taxon>
        <taxon>Streptophyta</taxon>
        <taxon>Embryophyta</taxon>
        <taxon>Tracheophyta</taxon>
        <taxon>Spermatophyta</taxon>
        <taxon>Magnoliopsida</taxon>
        <taxon>eudicotyledons</taxon>
        <taxon>Gunneridae</taxon>
        <taxon>Pentapetalae</taxon>
        <taxon>rosids</taxon>
        <taxon>malvids</taxon>
        <taxon>Brassicales</taxon>
        <taxon>Brassicaceae</taxon>
        <taxon>Brassiceae</taxon>
        <taxon>Brassica</taxon>
    </lineage>
</organism>
<accession>A0A3P5YFY9</accession>
<proteinExistence type="predicted"/>
<dbReference type="EMBL" id="LS974622">
    <property type="protein sequence ID" value="CAG7869982.1"/>
    <property type="molecule type" value="Genomic_DNA"/>
</dbReference>